<evidence type="ECO:0000313" key="1">
    <source>
        <dbReference type="EMBL" id="EEH67135.1"/>
    </source>
</evidence>
<keyword evidence="2" id="KW-1185">Reference proteome</keyword>
<sequence length="155" mass="17949">MGPSRRITHTTELLEEHELDFLEAFEAIGERVQWIPRGDPDPKRGRPPTNDFRWLTNGLVVCELKNSKPKYSSIADRIDDAVSNARDHATPVVKDRFIIHIDHRLTPKLLNQLRNYNLNRADAAIRQLWVFEIRSRTLTEVSLRAKYGGTRPPRS</sequence>
<dbReference type="HOGENOM" id="CLU_1691769_0_0_11"/>
<evidence type="ECO:0000313" key="2">
    <source>
        <dbReference type="Proteomes" id="UP000004778"/>
    </source>
</evidence>
<evidence type="ECO:0008006" key="3">
    <source>
        <dbReference type="Google" id="ProtNLM"/>
    </source>
</evidence>
<dbReference type="AlphaFoldDB" id="C0W2E1"/>
<name>C0W2E1_9ACTO</name>
<reference evidence="1 2" key="1">
    <citation type="submission" date="2009-01" db="EMBL/GenBank/DDBJ databases">
        <authorList>
            <person name="Qin X."/>
            <person name="Bachman B."/>
            <person name="Battles P."/>
            <person name="Bell A."/>
            <person name="Bess C."/>
            <person name="Bickham C."/>
            <person name="Chaboub L."/>
            <person name="Chen D."/>
            <person name="Coyle M."/>
            <person name="Deiros D.R."/>
            <person name="Dinh H."/>
            <person name="Forbes L."/>
            <person name="Fowler G."/>
            <person name="Francisco L."/>
            <person name="Fu Q."/>
            <person name="Gubbala S."/>
            <person name="Hale W."/>
            <person name="Han Y."/>
            <person name="Hemphill L."/>
            <person name="Highlander S.K."/>
            <person name="Hirani K."/>
            <person name="Hogues M."/>
            <person name="Jackson L."/>
            <person name="Jakkamsetti A."/>
            <person name="Javaid M."/>
            <person name="Jiang H."/>
            <person name="Korchina V."/>
            <person name="Kovar C."/>
            <person name="Lara F."/>
            <person name="Lee S."/>
            <person name="Mata R."/>
            <person name="Mathew T."/>
            <person name="Moen C."/>
            <person name="Morales K."/>
            <person name="Munidasa M."/>
            <person name="Nazareth L."/>
            <person name="Ngo R."/>
            <person name="Nguyen L."/>
            <person name="Okwuonu G."/>
            <person name="Ongeri F."/>
            <person name="Patil S."/>
            <person name="Petrosino J."/>
            <person name="Pham C."/>
            <person name="Pham P."/>
            <person name="Pu L.-L."/>
            <person name="Puazo M."/>
            <person name="Raj R."/>
            <person name="Reid J."/>
            <person name="Rouhana J."/>
            <person name="Saada N."/>
            <person name="Shang Y."/>
            <person name="Simmons D."/>
            <person name="Thornton R."/>
            <person name="Warren J."/>
            <person name="Weissenberger G."/>
            <person name="Zhang J."/>
            <person name="Zhang L."/>
            <person name="Zhou C."/>
            <person name="Zhu D."/>
            <person name="Muzny D."/>
            <person name="Worley K."/>
            <person name="Gibbs R."/>
        </authorList>
    </citation>
    <scope>NUCLEOTIDE SEQUENCE [LARGE SCALE GENOMIC DNA]</scope>
    <source>
        <strain evidence="1 2">DSM 15434</strain>
    </source>
</reference>
<protein>
    <recommendedName>
        <fullName evidence="3">tRNA nuclease CdiA C-terminal domain-containing protein</fullName>
    </recommendedName>
</protein>
<dbReference type="EMBL" id="ACFH01000003">
    <property type="protein sequence ID" value="EEH67135.1"/>
    <property type="molecule type" value="Genomic_DNA"/>
</dbReference>
<organism evidence="1 2">
    <name type="scientific">Actinomyces urogenitalis DSM 15434</name>
    <dbReference type="NCBI Taxonomy" id="525246"/>
    <lineage>
        <taxon>Bacteria</taxon>
        <taxon>Bacillati</taxon>
        <taxon>Actinomycetota</taxon>
        <taxon>Actinomycetes</taxon>
        <taxon>Actinomycetales</taxon>
        <taxon>Actinomycetaceae</taxon>
        <taxon>Actinomyces</taxon>
    </lineage>
</organism>
<accession>C0W2E1</accession>
<comment type="caution">
    <text evidence="1">The sequence shown here is derived from an EMBL/GenBank/DDBJ whole genome shotgun (WGS) entry which is preliminary data.</text>
</comment>
<dbReference type="Proteomes" id="UP000004778">
    <property type="component" value="Unassembled WGS sequence"/>
</dbReference>
<gene>
    <name evidence="1" type="ORF">HMPREF0058_0035</name>
</gene>
<dbReference type="RefSeq" id="WP_006549335.1">
    <property type="nucleotide sequence ID" value="NZ_DS999576.1"/>
</dbReference>
<proteinExistence type="predicted"/>